<proteinExistence type="predicted"/>
<comment type="caution">
    <text evidence="1">The sequence shown here is derived from an EMBL/GenBank/DDBJ whole genome shotgun (WGS) entry which is preliminary data.</text>
</comment>
<protein>
    <submittedName>
        <fullName evidence="1">Uncharacterized protein</fullName>
    </submittedName>
</protein>
<accession>A0ABV1GA84</accession>
<sequence length="141" mass="15559">MPDARLDLSAKRVNCHGFYTGFGTKPFSKEGCLITQKEVNAVFDGQVALCREILQKKTKEYTGGDTDRLGAFKAAAALQHTTPERALAGMLAKHIVSLYDMCFADGMSFDAGTWDEKITDSLNYLFLLKAIVKEGQTNQQN</sequence>
<organism evidence="1 2">
    <name type="scientific">Faecousia intestinalis</name>
    <dbReference type="NCBI Taxonomy" id="3133167"/>
    <lineage>
        <taxon>Bacteria</taxon>
        <taxon>Bacillati</taxon>
        <taxon>Bacillota</taxon>
        <taxon>Clostridia</taxon>
        <taxon>Eubacteriales</taxon>
        <taxon>Oscillospiraceae</taxon>
        <taxon>Faecousia</taxon>
    </lineage>
</organism>
<dbReference type="EMBL" id="JBBMFF010000270">
    <property type="protein sequence ID" value="MEQ2512323.1"/>
    <property type="molecule type" value="Genomic_DNA"/>
</dbReference>
<evidence type="ECO:0000313" key="1">
    <source>
        <dbReference type="EMBL" id="MEQ2512323.1"/>
    </source>
</evidence>
<name>A0ABV1GA84_9FIRM</name>
<evidence type="ECO:0000313" key="2">
    <source>
        <dbReference type="Proteomes" id="UP001491552"/>
    </source>
</evidence>
<keyword evidence="2" id="KW-1185">Reference proteome</keyword>
<dbReference type="RefSeq" id="WP_009249974.1">
    <property type="nucleotide sequence ID" value="NZ_JBBMFF010000270.1"/>
</dbReference>
<gene>
    <name evidence="1" type="ORF">WMO66_13905</name>
</gene>
<dbReference type="Proteomes" id="UP001491552">
    <property type="component" value="Unassembled WGS sequence"/>
</dbReference>
<reference evidence="1 2" key="1">
    <citation type="submission" date="2024-03" db="EMBL/GenBank/DDBJ databases">
        <title>Human intestinal bacterial collection.</title>
        <authorList>
            <person name="Pauvert C."/>
            <person name="Hitch T.C.A."/>
            <person name="Clavel T."/>
        </authorList>
    </citation>
    <scope>NUCLEOTIDE SEQUENCE [LARGE SCALE GENOMIC DNA]</scope>
    <source>
        <strain evidence="1 2">CLA-AA-H192</strain>
    </source>
</reference>